<dbReference type="OrthoDB" id="6194710at2"/>
<accession>A0A372DPL1</accession>
<reference evidence="1 2" key="1">
    <citation type="submission" date="2018-08" db="EMBL/GenBank/DDBJ databases">
        <title>Lysobacter weifangensis sp. nov., a new member of the family 'Xanthomonadaceae', isolated from soil in a farmland.</title>
        <authorList>
            <person name="Zhao H."/>
        </authorList>
    </citation>
    <scope>NUCLEOTIDE SEQUENCE [LARGE SCALE GENOMIC DNA]</scope>
    <source>
        <strain evidence="1 2">WF-2</strain>
    </source>
</reference>
<dbReference type="AlphaFoldDB" id="A0A372DPL1"/>
<gene>
    <name evidence="1" type="ORF">D0Y53_04020</name>
</gene>
<evidence type="ECO:0000313" key="2">
    <source>
        <dbReference type="Proteomes" id="UP000262917"/>
    </source>
</evidence>
<dbReference type="Proteomes" id="UP000262917">
    <property type="component" value="Unassembled WGS sequence"/>
</dbReference>
<protein>
    <submittedName>
        <fullName evidence="1">Uncharacterized protein</fullName>
    </submittedName>
</protein>
<dbReference type="EMBL" id="QVPD01000003">
    <property type="protein sequence ID" value="RFP61493.1"/>
    <property type="molecule type" value="Genomic_DNA"/>
</dbReference>
<organism evidence="1 2">
    <name type="scientific">Cognatiluteimonas weifangensis</name>
    <dbReference type="NCBI Taxonomy" id="2303539"/>
    <lineage>
        <taxon>Bacteria</taxon>
        <taxon>Pseudomonadati</taxon>
        <taxon>Pseudomonadota</taxon>
        <taxon>Gammaproteobacteria</taxon>
        <taxon>Lysobacterales</taxon>
        <taxon>Lysobacteraceae</taxon>
        <taxon>Cognatiluteimonas</taxon>
    </lineage>
</organism>
<proteinExistence type="predicted"/>
<comment type="caution">
    <text evidence="1">The sequence shown here is derived from an EMBL/GenBank/DDBJ whole genome shotgun (WGS) entry which is preliminary data.</text>
</comment>
<sequence>MSDTPAPNETGCALVVLVLELVPGSHAARDTLTQARAGELATCIAGDLARIEPRVAQLDLALVGAHYDPVELLRPGWPLHRELEQLAARAPGERGDGARVIAFGAHAGQLPATLAPAADYAGGALRLLPLVLVGADATAGAVAEVFENELIDRGMIRPETALLLQEAFGAQLEHAQYLTLHDVLAMIAGQYEYAGLAALWPLLETALLAPQAEEWLDLPPEPLAHYVDGEARIALFTPAAWRARYIVRGSTDEARLARHFERFQARQRQFAAILGAHGVPVNFIHCDSGQPEL</sequence>
<dbReference type="RefSeq" id="WP_117201917.1">
    <property type="nucleotide sequence ID" value="NZ_JBHTBK010000017.1"/>
</dbReference>
<keyword evidence="2" id="KW-1185">Reference proteome</keyword>
<name>A0A372DPL1_9GAMM</name>
<evidence type="ECO:0000313" key="1">
    <source>
        <dbReference type="EMBL" id="RFP61493.1"/>
    </source>
</evidence>